<organism evidence="3 4">
    <name type="scientific">Gossypium klotzschianum</name>
    <dbReference type="NCBI Taxonomy" id="34286"/>
    <lineage>
        <taxon>Eukaryota</taxon>
        <taxon>Viridiplantae</taxon>
        <taxon>Streptophyta</taxon>
        <taxon>Embryophyta</taxon>
        <taxon>Tracheophyta</taxon>
        <taxon>Spermatophyta</taxon>
        <taxon>Magnoliopsida</taxon>
        <taxon>eudicotyledons</taxon>
        <taxon>Gunneridae</taxon>
        <taxon>Pentapetalae</taxon>
        <taxon>rosids</taxon>
        <taxon>malvids</taxon>
        <taxon>Malvales</taxon>
        <taxon>Malvaceae</taxon>
        <taxon>Malvoideae</taxon>
        <taxon>Gossypium</taxon>
    </lineage>
</organism>
<evidence type="ECO:0000313" key="4">
    <source>
        <dbReference type="Proteomes" id="UP000593573"/>
    </source>
</evidence>
<dbReference type="Proteomes" id="UP000593573">
    <property type="component" value="Unassembled WGS sequence"/>
</dbReference>
<dbReference type="GO" id="GO:0010073">
    <property type="term" value="P:meristem maintenance"/>
    <property type="evidence" value="ECO:0007669"/>
    <property type="project" value="InterPro"/>
</dbReference>
<dbReference type="InterPro" id="IPR019557">
    <property type="entry name" value="AminoTfrase-like_pln_mobile"/>
</dbReference>
<comment type="caution">
    <text evidence="3">The sequence shown here is derived from an EMBL/GenBank/DDBJ whole genome shotgun (WGS) entry which is preliminary data.</text>
</comment>
<feature type="non-terminal residue" evidence="3">
    <location>
        <position position="184"/>
    </location>
</feature>
<reference evidence="3 4" key="1">
    <citation type="journal article" date="2019" name="Genome Biol. Evol.">
        <title>Insights into the evolution of the New World diploid cottons (Gossypium, subgenus Houzingenia) based on genome sequencing.</title>
        <authorList>
            <person name="Grover C.E."/>
            <person name="Arick M.A. 2nd"/>
            <person name="Thrash A."/>
            <person name="Conover J.L."/>
            <person name="Sanders W.S."/>
            <person name="Peterson D.G."/>
            <person name="Frelichowski J.E."/>
            <person name="Scheffler J.A."/>
            <person name="Scheffler B.E."/>
            <person name="Wendel J.F."/>
        </authorList>
    </citation>
    <scope>NUCLEOTIDE SEQUENCE [LARGE SCALE GENOMIC DNA]</scope>
    <source>
        <strain evidence="3">57</strain>
        <tissue evidence="3">Leaf</tissue>
    </source>
</reference>
<evidence type="ECO:0000313" key="3">
    <source>
        <dbReference type="EMBL" id="MBA0664116.1"/>
    </source>
</evidence>
<dbReference type="Pfam" id="PF10536">
    <property type="entry name" value="PMD"/>
    <property type="match status" value="1"/>
</dbReference>
<feature type="region of interest" description="Disordered" evidence="1">
    <location>
        <begin position="140"/>
        <end position="184"/>
    </location>
</feature>
<accession>A0A7J8VMU6</accession>
<dbReference type="PANTHER" id="PTHR46033:SF8">
    <property type="entry name" value="PROTEIN MAINTENANCE OF MERISTEMS-LIKE"/>
    <property type="match status" value="1"/>
</dbReference>
<dbReference type="AlphaFoldDB" id="A0A7J8VMU6"/>
<dbReference type="PANTHER" id="PTHR46033">
    <property type="entry name" value="PROTEIN MAIN-LIKE 2"/>
    <property type="match status" value="1"/>
</dbReference>
<dbReference type="InterPro" id="IPR044824">
    <property type="entry name" value="MAIN-like"/>
</dbReference>
<evidence type="ECO:0000256" key="1">
    <source>
        <dbReference type="SAM" id="MobiDB-lite"/>
    </source>
</evidence>
<proteinExistence type="predicted"/>
<gene>
    <name evidence="3" type="ORF">Goklo_004168</name>
</gene>
<feature type="non-terminal residue" evidence="3">
    <location>
        <position position="1"/>
    </location>
</feature>
<sequence length="184" mass="20685">LQLGLPVDRSVLTGFVQSTDWGALCYDLLGAILDNIYGGWIEMSWLRDTFPEPGNNSIEVERIRYARAYILEMIGGYLMSDLSRNLVHLRWLLKLVDFRAADKFSWESAVLATLYQELCGATPPNKAKIRGWNAWPDASPFSMTPTQPTIYRPSSLEGSHEAPSESSSHYQSPSPYGIQTPSPW</sequence>
<feature type="domain" description="Aminotransferase-like plant mobile" evidence="2">
    <location>
        <begin position="3"/>
        <end position="131"/>
    </location>
</feature>
<dbReference type="OrthoDB" id="993948at2759"/>
<evidence type="ECO:0000259" key="2">
    <source>
        <dbReference type="Pfam" id="PF10536"/>
    </source>
</evidence>
<name>A0A7J8VMU6_9ROSI</name>
<keyword evidence="4" id="KW-1185">Reference proteome</keyword>
<feature type="compositionally biased region" description="Low complexity" evidence="1">
    <location>
        <begin position="164"/>
        <end position="175"/>
    </location>
</feature>
<protein>
    <recommendedName>
        <fullName evidence="2">Aminotransferase-like plant mobile domain-containing protein</fullName>
    </recommendedName>
</protein>
<dbReference type="EMBL" id="JABFAB010000011">
    <property type="protein sequence ID" value="MBA0664116.1"/>
    <property type="molecule type" value="Genomic_DNA"/>
</dbReference>